<evidence type="ECO:0000313" key="3">
    <source>
        <dbReference type="Proteomes" id="UP000521199"/>
    </source>
</evidence>
<feature type="transmembrane region" description="Helical" evidence="1">
    <location>
        <begin position="62"/>
        <end position="80"/>
    </location>
</feature>
<reference evidence="2 3" key="1">
    <citation type="submission" date="2020-08" db="EMBL/GenBank/DDBJ databases">
        <title>Genomic Encyclopedia of Type Strains, Phase IV (KMG-IV): sequencing the most valuable type-strain genomes for metagenomic binning, comparative biology and taxonomic classification.</title>
        <authorList>
            <person name="Goeker M."/>
        </authorList>
    </citation>
    <scope>NUCLEOTIDE SEQUENCE [LARGE SCALE GENOMIC DNA]</scope>
    <source>
        <strain evidence="2 3">DSM 24163</strain>
    </source>
</reference>
<keyword evidence="1" id="KW-1133">Transmembrane helix</keyword>
<keyword evidence="3" id="KW-1185">Reference proteome</keyword>
<evidence type="ECO:0000313" key="2">
    <source>
        <dbReference type="EMBL" id="MBB5208290.1"/>
    </source>
</evidence>
<dbReference type="GO" id="GO:0005886">
    <property type="term" value="C:plasma membrane"/>
    <property type="evidence" value="ECO:0007669"/>
    <property type="project" value="TreeGrafter"/>
</dbReference>
<dbReference type="Pfam" id="PF05656">
    <property type="entry name" value="DUF805"/>
    <property type="match status" value="1"/>
</dbReference>
<feature type="transmembrane region" description="Helical" evidence="1">
    <location>
        <begin position="92"/>
        <end position="117"/>
    </location>
</feature>
<dbReference type="EMBL" id="JACHHP010000003">
    <property type="protein sequence ID" value="MBB5208290.1"/>
    <property type="molecule type" value="Genomic_DNA"/>
</dbReference>
<sequence>MDWGKFLFSFNGRISRKAFWIFLLVMIAIQVVIAFLSPAPVVDPANTDPMAAMTAAYAATPWWSWLLSVLFLYIGLAVYAKRWHDQDRSGWWNLLLLLTPLLFIGPLILIIMCGFIAGTPGPNRFGEAPMA</sequence>
<protein>
    <submittedName>
        <fullName evidence="2">Uncharacterized membrane protein YhaH (DUF805 family)</fullName>
    </submittedName>
</protein>
<keyword evidence="1" id="KW-0812">Transmembrane</keyword>
<organism evidence="2 3">
    <name type="scientific">Chiayiivirga flava</name>
    <dbReference type="NCBI Taxonomy" id="659595"/>
    <lineage>
        <taxon>Bacteria</taxon>
        <taxon>Pseudomonadati</taxon>
        <taxon>Pseudomonadota</taxon>
        <taxon>Gammaproteobacteria</taxon>
        <taxon>Lysobacterales</taxon>
        <taxon>Lysobacteraceae</taxon>
        <taxon>Chiayiivirga</taxon>
    </lineage>
</organism>
<accession>A0A7W8D7P0</accession>
<keyword evidence="1" id="KW-0472">Membrane</keyword>
<dbReference type="PANTHER" id="PTHR34980">
    <property type="entry name" value="INNER MEMBRANE PROTEIN-RELATED-RELATED"/>
    <property type="match status" value="1"/>
</dbReference>
<dbReference type="RefSeq" id="WP_183960829.1">
    <property type="nucleotide sequence ID" value="NZ_JACHHP010000003.1"/>
</dbReference>
<feature type="transmembrane region" description="Helical" evidence="1">
    <location>
        <begin position="20"/>
        <end position="42"/>
    </location>
</feature>
<evidence type="ECO:0000256" key="1">
    <source>
        <dbReference type="SAM" id="Phobius"/>
    </source>
</evidence>
<name>A0A7W8D7P0_9GAMM</name>
<dbReference type="PANTHER" id="PTHR34980:SF1">
    <property type="entry name" value="INNER MEMBRANE PROTEIN"/>
    <property type="match status" value="1"/>
</dbReference>
<comment type="caution">
    <text evidence="2">The sequence shown here is derived from an EMBL/GenBank/DDBJ whole genome shotgun (WGS) entry which is preliminary data.</text>
</comment>
<dbReference type="InterPro" id="IPR008523">
    <property type="entry name" value="DUF805"/>
</dbReference>
<dbReference type="AlphaFoldDB" id="A0A7W8D7P0"/>
<proteinExistence type="predicted"/>
<dbReference type="Proteomes" id="UP000521199">
    <property type="component" value="Unassembled WGS sequence"/>
</dbReference>
<gene>
    <name evidence="2" type="ORF">HNQ52_001832</name>
</gene>